<gene>
    <name evidence="4" type="ORF">Q7C36_022086</name>
</gene>
<dbReference type="PANTHER" id="PTHR37996">
    <property type="entry name" value="B- AND T-LYMPHOCYTE ATTENUATOR"/>
    <property type="match status" value="1"/>
</dbReference>
<dbReference type="EMBL" id="JAVHJS010000024">
    <property type="protein sequence ID" value="KAK2818153.1"/>
    <property type="molecule type" value="Genomic_DNA"/>
</dbReference>
<keyword evidence="2" id="KW-1133">Transmembrane helix</keyword>
<sequence>MARCVFHIIWIPIIHLWLSLLITGTTEENNTDCFPNILVPRNTVWKAREMDKLKINCTVESESYCWNKISVTWCKIDLKNKCNHLNHSYHTTTEWIRINESRRLLFLIFQNVSMRDAGLYRCEVLSPAPSVSHAINVTVTEYVPDISTASDGGSQVTQGTTNNTNTNMAANPTWPQSYVYICSGVGVLVFIVLVSVIVIWCRGQKKSIKKTIHQNQCTPSPVSDHAPPVYPREFPHKSQTLPAQVSLSTSCTYDTPPVRVSSLKDRPSAGRHPVSQGPRRQCHNRLEVEDLEEVAEENPLIYASLNHGAVPQRPARVAHVQIEASEYAAIKLT</sequence>
<dbReference type="Proteomes" id="UP001187315">
    <property type="component" value="Unassembled WGS sequence"/>
</dbReference>
<name>A0AA88LI93_TACVA</name>
<organism evidence="4 5">
    <name type="scientific">Tachysurus vachellii</name>
    <name type="common">Darkbarbel catfish</name>
    <name type="synonym">Pelteobagrus vachellii</name>
    <dbReference type="NCBI Taxonomy" id="175792"/>
    <lineage>
        <taxon>Eukaryota</taxon>
        <taxon>Metazoa</taxon>
        <taxon>Chordata</taxon>
        <taxon>Craniata</taxon>
        <taxon>Vertebrata</taxon>
        <taxon>Euteleostomi</taxon>
        <taxon>Actinopterygii</taxon>
        <taxon>Neopterygii</taxon>
        <taxon>Teleostei</taxon>
        <taxon>Ostariophysi</taxon>
        <taxon>Siluriformes</taxon>
        <taxon>Bagridae</taxon>
        <taxon>Tachysurus</taxon>
    </lineage>
</organism>
<dbReference type="PANTHER" id="PTHR37996:SF1">
    <property type="entry name" value="B- AND T-LYMPHOCYTE ATTENUATOR"/>
    <property type="match status" value="1"/>
</dbReference>
<dbReference type="InterPro" id="IPR003599">
    <property type="entry name" value="Ig_sub"/>
</dbReference>
<reference evidence="4" key="1">
    <citation type="submission" date="2023-08" db="EMBL/GenBank/DDBJ databases">
        <title>Pelteobagrus vachellii genome.</title>
        <authorList>
            <person name="Liu H."/>
        </authorList>
    </citation>
    <scope>NUCLEOTIDE SEQUENCE</scope>
    <source>
        <strain evidence="4">PRFRI_2022a</strain>
        <tissue evidence="4">Muscle</tissue>
    </source>
</reference>
<evidence type="ECO:0000256" key="1">
    <source>
        <dbReference type="SAM" id="MobiDB-lite"/>
    </source>
</evidence>
<dbReference type="InterPro" id="IPR007110">
    <property type="entry name" value="Ig-like_dom"/>
</dbReference>
<evidence type="ECO:0000256" key="2">
    <source>
        <dbReference type="SAM" id="Phobius"/>
    </source>
</evidence>
<accession>A0AA88LI93</accession>
<protein>
    <recommendedName>
        <fullName evidence="3">Ig-like domain-containing protein</fullName>
    </recommendedName>
</protein>
<keyword evidence="2" id="KW-0472">Membrane</keyword>
<evidence type="ECO:0000313" key="5">
    <source>
        <dbReference type="Proteomes" id="UP001187315"/>
    </source>
</evidence>
<dbReference type="InterPro" id="IPR013783">
    <property type="entry name" value="Ig-like_fold"/>
</dbReference>
<dbReference type="GO" id="GO:0002768">
    <property type="term" value="P:immune response-regulating cell surface receptor signaling pathway"/>
    <property type="evidence" value="ECO:0007669"/>
    <property type="project" value="InterPro"/>
</dbReference>
<keyword evidence="2" id="KW-0812">Transmembrane</keyword>
<dbReference type="InterPro" id="IPR039257">
    <property type="entry name" value="BTLA"/>
</dbReference>
<feature type="region of interest" description="Disordered" evidence="1">
    <location>
        <begin position="260"/>
        <end position="281"/>
    </location>
</feature>
<comment type="caution">
    <text evidence="4">The sequence shown here is derived from an EMBL/GenBank/DDBJ whole genome shotgun (WGS) entry which is preliminary data.</text>
</comment>
<dbReference type="Gene3D" id="2.60.40.10">
    <property type="entry name" value="Immunoglobulins"/>
    <property type="match status" value="1"/>
</dbReference>
<dbReference type="InterPro" id="IPR036179">
    <property type="entry name" value="Ig-like_dom_sf"/>
</dbReference>
<dbReference type="GO" id="GO:0038023">
    <property type="term" value="F:signaling receptor activity"/>
    <property type="evidence" value="ECO:0007669"/>
    <property type="project" value="InterPro"/>
</dbReference>
<dbReference type="SMART" id="SM00409">
    <property type="entry name" value="IG"/>
    <property type="match status" value="1"/>
</dbReference>
<dbReference type="GO" id="GO:0005886">
    <property type="term" value="C:plasma membrane"/>
    <property type="evidence" value="ECO:0007669"/>
    <property type="project" value="InterPro"/>
</dbReference>
<dbReference type="PROSITE" id="PS50835">
    <property type="entry name" value="IG_LIKE"/>
    <property type="match status" value="1"/>
</dbReference>
<proteinExistence type="predicted"/>
<feature type="transmembrane region" description="Helical" evidence="2">
    <location>
        <begin position="178"/>
        <end position="201"/>
    </location>
</feature>
<dbReference type="AlphaFoldDB" id="A0AA88LI93"/>
<feature type="domain" description="Ig-like" evidence="3">
    <location>
        <begin position="35"/>
        <end position="138"/>
    </location>
</feature>
<keyword evidence="5" id="KW-1185">Reference proteome</keyword>
<dbReference type="SUPFAM" id="SSF48726">
    <property type="entry name" value="Immunoglobulin"/>
    <property type="match status" value="1"/>
</dbReference>
<evidence type="ECO:0000313" key="4">
    <source>
        <dbReference type="EMBL" id="KAK2818153.1"/>
    </source>
</evidence>
<evidence type="ECO:0000259" key="3">
    <source>
        <dbReference type="PROSITE" id="PS50835"/>
    </source>
</evidence>